<evidence type="ECO:0000313" key="2">
    <source>
        <dbReference type="EMBL" id="WQH03719.1"/>
    </source>
</evidence>
<keyword evidence="3" id="KW-1185">Reference proteome</keyword>
<protein>
    <submittedName>
        <fullName evidence="2">Thioredoxin family protein</fullName>
    </submittedName>
</protein>
<feature type="domain" description="Thioredoxin" evidence="1">
    <location>
        <begin position="20"/>
        <end position="102"/>
    </location>
</feature>
<dbReference type="EMBL" id="CP140152">
    <property type="protein sequence ID" value="WQH03719.1"/>
    <property type="molecule type" value="Genomic_DNA"/>
</dbReference>
<dbReference type="CDD" id="cd02947">
    <property type="entry name" value="TRX_family"/>
    <property type="match status" value="1"/>
</dbReference>
<name>A0ABZ0XVE0_9BURK</name>
<dbReference type="RefSeq" id="WP_019921370.1">
    <property type="nucleotide sequence ID" value="NZ_CP140152.1"/>
</dbReference>
<reference evidence="2 3" key="1">
    <citation type="submission" date="2023-11" db="EMBL/GenBank/DDBJ databases">
        <title>MicrobeMod: A computational toolkit for identifying prokaryotic methylation and restriction-modification with nanopore sequencing.</title>
        <authorList>
            <person name="Crits-Christoph A."/>
            <person name="Kang S.C."/>
            <person name="Lee H."/>
            <person name="Ostrov N."/>
        </authorList>
    </citation>
    <scope>NUCLEOTIDE SEQUENCE [LARGE SCALE GENOMIC DNA]</scope>
    <source>
        <strain evidence="2 3">ATCC 25935</strain>
    </source>
</reference>
<evidence type="ECO:0000313" key="3">
    <source>
        <dbReference type="Proteomes" id="UP001326110"/>
    </source>
</evidence>
<accession>A0ABZ0XVE0</accession>
<sequence length="108" mass="11685">MKTHYQAEAPQRADIDALPGAVLLEFGANWCGHCQAAQAPLAQAFAGHEQLTHYKVEDGPGRALGRSFRVKLWPTLIFLKDGVEVARVVRPLEAAAIADGLQQIDPKG</sequence>
<proteinExistence type="predicted"/>
<evidence type="ECO:0000259" key="1">
    <source>
        <dbReference type="Pfam" id="PF00085"/>
    </source>
</evidence>
<dbReference type="InterPro" id="IPR036249">
    <property type="entry name" value="Thioredoxin-like_sf"/>
</dbReference>
<dbReference type="Pfam" id="PF00085">
    <property type="entry name" value="Thioredoxin"/>
    <property type="match status" value="1"/>
</dbReference>
<dbReference type="SUPFAM" id="SSF52833">
    <property type="entry name" value="Thioredoxin-like"/>
    <property type="match status" value="1"/>
</dbReference>
<organism evidence="2 3">
    <name type="scientific">Duganella zoogloeoides</name>
    <dbReference type="NCBI Taxonomy" id="75659"/>
    <lineage>
        <taxon>Bacteria</taxon>
        <taxon>Pseudomonadati</taxon>
        <taxon>Pseudomonadota</taxon>
        <taxon>Betaproteobacteria</taxon>
        <taxon>Burkholderiales</taxon>
        <taxon>Oxalobacteraceae</taxon>
        <taxon>Telluria group</taxon>
        <taxon>Duganella</taxon>
    </lineage>
</organism>
<dbReference type="Proteomes" id="UP001326110">
    <property type="component" value="Chromosome"/>
</dbReference>
<dbReference type="InterPro" id="IPR013766">
    <property type="entry name" value="Thioredoxin_domain"/>
</dbReference>
<gene>
    <name evidence="2" type="ORF">SR858_22125</name>
</gene>
<dbReference type="GeneID" id="43163135"/>
<dbReference type="Gene3D" id="3.40.30.10">
    <property type="entry name" value="Glutaredoxin"/>
    <property type="match status" value="1"/>
</dbReference>